<accession>A0A806C590</accession>
<dbReference type="AlphaFoldDB" id="A0A806C590"/>
<keyword evidence="1" id="KW-0614">Plasmid</keyword>
<proteinExistence type="predicted"/>
<organism evidence="1 2">
    <name type="scientific">Borreliella finlandensis</name>
    <dbReference type="NCBI Taxonomy" id="498741"/>
    <lineage>
        <taxon>Bacteria</taxon>
        <taxon>Pseudomonadati</taxon>
        <taxon>Spirochaetota</taxon>
        <taxon>Spirochaetia</taxon>
        <taxon>Spirochaetales</taxon>
        <taxon>Borreliaceae</taxon>
        <taxon>Borreliella</taxon>
    </lineage>
</organism>
<geneLocation type="plasmid" evidence="1 2">
    <name>SV1_cp32-4</name>
</geneLocation>
<keyword evidence="2" id="KW-1185">Reference proteome</keyword>
<name>A0A806C590_9SPIR</name>
<reference evidence="1 2" key="1">
    <citation type="journal article" date="2011" name="J. Bacteriol.">
        <title>Whole genome sequence of an unusual Borrelia burgdorferi sensu lato isolate.</title>
        <authorList>
            <person name="Casjens S.R."/>
            <person name="Fraser-Liggett C.M."/>
            <person name="Mongodin E.F."/>
            <person name="Qiu W.G."/>
            <person name="Dunn J.J."/>
            <person name="Luft B.J."/>
            <person name="Schutzer S.E."/>
        </authorList>
    </citation>
    <scope>NUCLEOTIDE SEQUENCE [LARGE SCALE GENOMIC DNA]</scope>
    <source>
        <strain evidence="1 2">SV1</strain>
    </source>
</reference>
<gene>
    <name evidence="1" type="ORF">BSV1_R24</name>
</gene>
<dbReference type="Proteomes" id="UP000006166">
    <property type="component" value="Plasmid SV1_cp32-4"/>
</dbReference>
<sequence>MNMVKLVLENFNVHTLYIEDRDSAKGAGGLIFANACCLGAI</sequence>
<evidence type="ECO:0000313" key="2">
    <source>
        <dbReference type="Proteomes" id="UP000006166"/>
    </source>
</evidence>
<evidence type="ECO:0000313" key="1">
    <source>
        <dbReference type="EMBL" id="ACN93401.1"/>
    </source>
</evidence>
<protein>
    <submittedName>
        <fullName evidence="1">Uncharacterized protein</fullName>
    </submittedName>
</protein>
<dbReference type="EMBL" id="CP001520">
    <property type="protein sequence ID" value="ACN93401.1"/>
    <property type="molecule type" value="Genomic_DNA"/>
</dbReference>